<accession>A0A917C396</accession>
<dbReference type="Proteomes" id="UP000606044">
    <property type="component" value="Unassembled WGS sequence"/>
</dbReference>
<gene>
    <name evidence="2" type="ORF">GCM10007301_27040</name>
</gene>
<comment type="caution">
    <text evidence="2">The sequence shown here is derived from an EMBL/GenBank/DDBJ whole genome shotgun (WGS) entry which is preliminary data.</text>
</comment>
<dbReference type="InterPro" id="IPR025240">
    <property type="entry name" value="DUF4189"/>
</dbReference>
<organism evidence="2 3">
    <name type="scientific">Azorhizobium oxalatiphilum</name>
    <dbReference type="NCBI Taxonomy" id="980631"/>
    <lineage>
        <taxon>Bacteria</taxon>
        <taxon>Pseudomonadati</taxon>
        <taxon>Pseudomonadota</taxon>
        <taxon>Alphaproteobacteria</taxon>
        <taxon>Hyphomicrobiales</taxon>
        <taxon>Xanthobacteraceae</taxon>
        <taxon>Azorhizobium</taxon>
    </lineage>
</organism>
<dbReference type="AlphaFoldDB" id="A0A917C396"/>
<feature type="domain" description="DUF4189" evidence="1">
    <location>
        <begin position="17"/>
        <end position="59"/>
    </location>
</feature>
<protein>
    <recommendedName>
        <fullName evidence="1">DUF4189 domain-containing protein</fullName>
    </recommendedName>
</protein>
<evidence type="ECO:0000313" key="2">
    <source>
        <dbReference type="EMBL" id="GGF65939.1"/>
    </source>
</evidence>
<proteinExistence type="predicted"/>
<sequence>MSDRCTSLYLKYQGNPAPKAFAKGRTRGCGWDKGTTLEDARKRALGFCNAYGGDDCRIVEFVK</sequence>
<evidence type="ECO:0000259" key="1">
    <source>
        <dbReference type="Pfam" id="PF13827"/>
    </source>
</evidence>
<reference evidence="2" key="1">
    <citation type="journal article" date="2014" name="Int. J. Syst. Evol. Microbiol.">
        <title>Complete genome sequence of Corynebacterium casei LMG S-19264T (=DSM 44701T), isolated from a smear-ripened cheese.</title>
        <authorList>
            <consortium name="US DOE Joint Genome Institute (JGI-PGF)"/>
            <person name="Walter F."/>
            <person name="Albersmeier A."/>
            <person name="Kalinowski J."/>
            <person name="Ruckert C."/>
        </authorList>
    </citation>
    <scope>NUCLEOTIDE SEQUENCE</scope>
    <source>
        <strain evidence="2">CCM 7897</strain>
    </source>
</reference>
<reference evidence="2" key="2">
    <citation type="submission" date="2020-09" db="EMBL/GenBank/DDBJ databases">
        <authorList>
            <person name="Sun Q."/>
            <person name="Sedlacek I."/>
        </authorList>
    </citation>
    <scope>NUCLEOTIDE SEQUENCE</scope>
    <source>
        <strain evidence="2">CCM 7897</strain>
    </source>
</reference>
<dbReference type="EMBL" id="BMCT01000003">
    <property type="protein sequence ID" value="GGF65939.1"/>
    <property type="molecule type" value="Genomic_DNA"/>
</dbReference>
<evidence type="ECO:0000313" key="3">
    <source>
        <dbReference type="Proteomes" id="UP000606044"/>
    </source>
</evidence>
<dbReference type="Pfam" id="PF13827">
    <property type="entry name" value="DUF4189"/>
    <property type="match status" value="1"/>
</dbReference>
<name>A0A917C396_9HYPH</name>
<keyword evidence="3" id="KW-1185">Reference proteome</keyword>